<evidence type="ECO:0000256" key="1">
    <source>
        <dbReference type="SAM" id="MobiDB-lite"/>
    </source>
</evidence>
<evidence type="ECO:0000313" key="3">
    <source>
        <dbReference type="Proteomes" id="UP000654471"/>
    </source>
</evidence>
<name>A0ABQ2UUG1_9ACTN</name>
<keyword evidence="3" id="KW-1185">Reference proteome</keyword>
<accession>A0ABQ2UUG1</accession>
<feature type="region of interest" description="Disordered" evidence="1">
    <location>
        <begin position="1"/>
        <end position="26"/>
    </location>
</feature>
<protein>
    <submittedName>
        <fullName evidence="2">Uncharacterized protein</fullName>
    </submittedName>
</protein>
<organism evidence="2 3">
    <name type="scientific">Streptomyces albospinus</name>
    <dbReference type="NCBI Taxonomy" id="285515"/>
    <lineage>
        <taxon>Bacteria</taxon>
        <taxon>Bacillati</taxon>
        <taxon>Actinomycetota</taxon>
        <taxon>Actinomycetes</taxon>
        <taxon>Kitasatosporales</taxon>
        <taxon>Streptomycetaceae</taxon>
        <taxon>Streptomyces</taxon>
    </lineage>
</organism>
<gene>
    <name evidence="2" type="ORF">GCM10010211_15210</name>
</gene>
<dbReference type="Proteomes" id="UP000654471">
    <property type="component" value="Unassembled WGS sequence"/>
</dbReference>
<comment type="caution">
    <text evidence="2">The sequence shown here is derived from an EMBL/GenBank/DDBJ whole genome shotgun (WGS) entry which is preliminary data.</text>
</comment>
<feature type="region of interest" description="Disordered" evidence="1">
    <location>
        <begin position="58"/>
        <end position="85"/>
    </location>
</feature>
<reference evidence="3" key="1">
    <citation type="journal article" date="2019" name="Int. J. Syst. Evol. Microbiol.">
        <title>The Global Catalogue of Microorganisms (GCM) 10K type strain sequencing project: providing services to taxonomists for standard genome sequencing and annotation.</title>
        <authorList>
            <consortium name="The Broad Institute Genomics Platform"/>
            <consortium name="The Broad Institute Genome Sequencing Center for Infectious Disease"/>
            <person name="Wu L."/>
            <person name="Ma J."/>
        </authorList>
    </citation>
    <scope>NUCLEOTIDE SEQUENCE [LARGE SCALE GENOMIC DNA]</scope>
    <source>
        <strain evidence="3">JCM 3399</strain>
    </source>
</reference>
<dbReference type="EMBL" id="BMRP01000003">
    <property type="protein sequence ID" value="GGU51486.1"/>
    <property type="molecule type" value="Genomic_DNA"/>
</dbReference>
<proteinExistence type="predicted"/>
<evidence type="ECO:0000313" key="2">
    <source>
        <dbReference type="EMBL" id="GGU51486.1"/>
    </source>
</evidence>
<sequence length="85" mass="8872">MTLFGQQPSGARPGGPEPNDDMKIHPGTLARGQVALVVHEPDGGTALASDADRACLRPAPRAVRTPNAEMGPAPGSRLGYQDPFR</sequence>